<dbReference type="OrthoDB" id="37659at2759"/>
<dbReference type="SUPFAM" id="SSF51735">
    <property type="entry name" value="NAD(P)-binding Rossmann-fold domains"/>
    <property type="match status" value="1"/>
</dbReference>
<evidence type="ECO:0000313" key="5">
    <source>
        <dbReference type="Proteomes" id="UP000240760"/>
    </source>
</evidence>
<accession>A0A2T4BZQ8</accession>
<proteinExistence type="inferred from homology"/>
<dbReference type="AlphaFoldDB" id="A0A2T4BZQ8"/>
<organism evidence="4 5">
    <name type="scientific">Trichoderma longibrachiatum ATCC 18648</name>
    <dbReference type="NCBI Taxonomy" id="983965"/>
    <lineage>
        <taxon>Eukaryota</taxon>
        <taxon>Fungi</taxon>
        <taxon>Dikarya</taxon>
        <taxon>Ascomycota</taxon>
        <taxon>Pezizomycotina</taxon>
        <taxon>Sordariomycetes</taxon>
        <taxon>Hypocreomycetidae</taxon>
        <taxon>Hypocreales</taxon>
        <taxon>Hypocreaceae</taxon>
        <taxon>Trichoderma</taxon>
    </lineage>
</organism>
<keyword evidence="2" id="KW-0521">NADP</keyword>
<dbReference type="STRING" id="983965.A0A2T4BZQ8"/>
<gene>
    <name evidence="4" type="ORF">M440DRAFT_1359288</name>
</gene>
<dbReference type="Proteomes" id="UP000240760">
    <property type="component" value="Unassembled WGS sequence"/>
</dbReference>
<evidence type="ECO:0000256" key="3">
    <source>
        <dbReference type="ARBA" id="ARBA00023002"/>
    </source>
</evidence>
<dbReference type="PANTHER" id="PTHR43669:SF15">
    <property type="entry name" value="OXIDOREDUCTASE, SHORT-CHAIN DEHYDROGENASE_REDUCTASE FAMILY (AFU_ORTHOLOGUE AFUA_1G01330)"/>
    <property type="match status" value="1"/>
</dbReference>
<dbReference type="EMBL" id="KZ679135">
    <property type="protein sequence ID" value="PTB74810.1"/>
    <property type="molecule type" value="Genomic_DNA"/>
</dbReference>
<evidence type="ECO:0000256" key="2">
    <source>
        <dbReference type="ARBA" id="ARBA00022857"/>
    </source>
</evidence>
<name>A0A2T4BZQ8_TRILO</name>
<reference evidence="4 5" key="1">
    <citation type="submission" date="2016-07" db="EMBL/GenBank/DDBJ databases">
        <title>Multiple horizontal gene transfer events from other fungi enriched the ability of initially mycotrophic Trichoderma (Ascomycota) to feed on dead plant biomass.</title>
        <authorList>
            <consortium name="DOE Joint Genome Institute"/>
            <person name="Aerts A."/>
            <person name="Atanasova L."/>
            <person name="Chenthamara K."/>
            <person name="Zhang J."/>
            <person name="Grujic M."/>
            <person name="Henrissat B."/>
            <person name="Kuo A."/>
            <person name="Salamov A."/>
            <person name="Lipzen A."/>
            <person name="Labutti K."/>
            <person name="Barry K."/>
            <person name="Miao Y."/>
            <person name="Rahimi M.J."/>
            <person name="Shen Q."/>
            <person name="Grigoriev I.V."/>
            <person name="Kubicek C.P."/>
            <person name="Druzhinina I.S."/>
        </authorList>
    </citation>
    <scope>NUCLEOTIDE SEQUENCE [LARGE SCALE GENOMIC DNA]</scope>
    <source>
        <strain evidence="4 5">ATCC 18648</strain>
    </source>
</reference>
<protein>
    <submittedName>
        <fullName evidence="4">NAD(P)-binding protein</fullName>
    </submittedName>
</protein>
<dbReference type="PANTHER" id="PTHR43669">
    <property type="entry name" value="5-KETO-D-GLUCONATE 5-REDUCTASE"/>
    <property type="match status" value="1"/>
</dbReference>
<keyword evidence="5" id="KW-1185">Reference proteome</keyword>
<dbReference type="Gene3D" id="3.40.50.720">
    <property type="entry name" value="NAD(P)-binding Rossmann-like Domain"/>
    <property type="match status" value="1"/>
</dbReference>
<dbReference type="GO" id="GO:0016491">
    <property type="term" value="F:oxidoreductase activity"/>
    <property type="evidence" value="ECO:0007669"/>
    <property type="project" value="UniProtKB-KW"/>
</dbReference>
<sequence length="267" mass="29581">MVFQYKRILLVGATAGIGAALADKFIEENPAVHVIAVGRRQERLDAFVSKHGPERASAIRFDVTDRAGLDDFVNKVVQTYPDLDCVFLNSGTQSQMKLTQSEEIDLDAFHRDFQVNYTSIVNLALRFLPHLQKKNYPTAMVVTGSTLAVVPAFAMPSYSASKAALKAFFESLRQQYQGVSQIKFIEILPPAVQTELHDYMGVERGRALGMPLAEFTEKAYAGLAEGKEEIVIGHLTGASEEDTHAFLAKRAELFDAISKQLMVHFKP</sequence>
<dbReference type="Pfam" id="PF00106">
    <property type="entry name" value="adh_short"/>
    <property type="match status" value="1"/>
</dbReference>
<dbReference type="InterPro" id="IPR002347">
    <property type="entry name" value="SDR_fam"/>
</dbReference>
<dbReference type="PRINTS" id="PR00081">
    <property type="entry name" value="GDHRDH"/>
</dbReference>
<keyword evidence="3" id="KW-0560">Oxidoreductase</keyword>
<dbReference type="InterPro" id="IPR036291">
    <property type="entry name" value="NAD(P)-bd_dom_sf"/>
</dbReference>
<evidence type="ECO:0000313" key="4">
    <source>
        <dbReference type="EMBL" id="PTB74810.1"/>
    </source>
</evidence>
<evidence type="ECO:0000256" key="1">
    <source>
        <dbReference type="ARBA" id="ARBA00006484"/>
    </source>
</evidence>
<dbReference type="InterPro" id="IPR020904">
    <property type="entry name" value="Sc_DH/Rdtase_CS"/>
</dbReference>
<dbReference type="PROSITE" id="PS00061">
    <property type="entry name" value="ADH_SHORT"/>
    <property type="match status" value="1"/>
</dbReference>
<comment type="similarity">
    <text evidence="1">Belongs to the short-chain dehydrogenases/reductases (SDR) family.</text>
</comment>